<feature type="compositionally biased region" description="Acidic residues" evidence="1">
    <location>
        <begin position="11"/>
        <end position="29"/>
    </location>
</feature>
<protein>
    <submittedName>
        <fullName evidence="2">Uncharacterized protein</fullName>
    </submittedName>
</protein>
<gene>
    <name evidence="2" type="ORF">Acr_13g0001310</name>
</gene>
<keyword evidence="3" id="KW-1185">Reference proteome</keyword>
<name>A0A7J0FJ63_9ERIC</name>
<feature type="region of interest" description="Disordered" evidence="1">
    <location>
        <begin position="269"/>
        <end position="313"/>
    </location>
</feature>
<dbReference type="Proteomes" id="UP000585474">
    <property type="component" value="Unassembled WGS sequence"/>
</dbReference>
<dbReference type="OrthoDB" id="1914453at2759"/>
<reference evidence="2 3" key="1">
    <citation type="submission" date="2019-07" db="EMBL/GenBank/DDBJ databases">
        <title>De Novo Assembly of kiwifruit Actinidia rufa.</title>
        <authorList>
            <person name="Sugita-Konishi S."/>
            <person name="Sato K."/>
            <person name="Mori E."/>
            <person name="Abe Y."/>
            <person name="Kisaki G."/>
            <person name="Hamano K."/>
            <person name="Suezawa K."/>
            <person name="Otani M."/>
            <person name="Fukuda T."/>
            <person name="Manabe T."/>
            <person name="Gomi K."/>
            <person name="Tabuchi M."/>
            <person name="Akimitsu K."/>
            <person name="Kataoka I."/>
        </authorList>
    </citation>
    <scope>NUCLEOTIDE SEQUENCE [LARGE SCALE GENOMIC DNA]</scope>
    <source>
        <strain evidence="3">cv. Fuchu</strain>
    </source>
</reference>
<feature type="region of interest" description="Disordered" evidence="1">
    <location>
        <begin position="1"/>
        <end position="30"/>
    </location>
</feature>
<dbReference type="PANTHER" id="PTHR35686:SF1">
    <property type="entry name" value="KINETOCHORE PROTEIN"/>
    <property type="match status" value="1"/>
</dbReference>
<evidence type="ECO:0000313" key="2">
    <source>
        <dbReference type="EMBL" id="GFY98730.1"/>
    </source>
</evidence>
<evidence type="ECO:0000256" key="1">
    <source>
        <dbReference type="SAM" id="MobiDB-lite"/>
    </source>
</evidence>
<accession>A0A7J0FJ63</accession>
<feature type="compositionally biased region" description="Polar residues" evidence="1">
    <location>
        <begin position="273"/>
        <end position="283"/>
    </location>
</feature>
<sequence length="484" mass="53529">MWRKTSFAGSEDSDQSISEDEDLSSEWPEDCVALGVTAETKGGIQIQSQLEVLRDYRAQSQTGFSSEDEVEIPIFHDDGDFISSQRMASACKSEEELISDNEDIGLRSPGREKQDGACTANKEAEALVNLIEKARSSSLRAATSNVNKHYKGKDKSLTSLAATGCRGKAKSKFVFRFQSHKEDNPRPVGSNAEVNMAPKLLQSTQELEAVDYRTVESSTSELLENFQGGKIDQSEVYGVPAEVENEHDYTEHSMADILYRYQEKTGLPRRNSKTLVGGSSTSPLGERNMDNDDPPEALNSGSSTDDGGSPQAKLQNLGLIIPESKQKTMTDKFQETFGAASINEEGAHFALHGIGIFGKLQRVMQSEKTKEMDFLKKLEIGACSKDEASCIDVEILSRCLEAKLTVCCCSLRRDNESFQRGESLLLAEENQRRTLTIIFSSRVCEDVELDVGNVIRIHSPWKEVQVRGKDEVIILSAYFSEILS</sequence>
<organism evidence="2 3">
    <name type="scientific">Actinidia rufa</name>
    <dbReference type="NCBI Taxonomy" id="165716"/>
    <lineage>
        <taxon>Eukaryota</taxon>
        <taxon>Viridiplantae</taxon>
        <taxon>Streptophyta</taxon>
        <taxon>Embryophyta</taxon>
        <taxon>Tracheophyta</taxon>
        <taxon>Spermatophyta</taxon>
        <taxon>Magnoliopsida</taxon>
        <taxon>eudicotyledons</taxon>
        <taxon>Gunneridae</taxon>
        <taxon>Pentapetalae</taxon>
        <taxon>asterids</taxon>
        <taxon>Ericales</taxon>
        <taxon>Actinidiaceae</taxon>
        <taxon>Actinidia</taxon>
    </lineage>
</organism>
<proteinExistence type="predicted"/>
<dbReference type="PANTHER" id="PTHR35686">
    <property type="entry name" value="KINETOCHORE PROTEIN"/>
    <property type="match status" value="1"/>
</dbReference>
<dbReference type="EMBL" id="BJWL01000013">
    <property type="protein sequence ID" value="GFY98730.1"/>
    <property type="molecule type" value="Genomic_DNA"/>
</dbReference>
<dbReference type="AlphaFoldDB" id="A0A7J0FJ63"/>
<evidence type="ECO:0000313" key="3">
    <source>
        <dbReference type="Proteomes" id="UP000585474"/>
    </source>
</evidence>
<comment type="caution">
    <text evidence="2">The sequence shown here is derived from an EMBL/GenBank/DDBJ whole genome shotgun (WGS) entry which is preliminary data.</text>
</comment>